<protein>
    <submittedName>
        <fullName evidence="2">LPXTG cell wall anchor domain-containing protein</fullName>
    </submittedName>
</protein>
<feature type="signal peptide" evidence="1">
    <location>
        <begin position="1"/>
        <end position="19"/>
    </location>
</feature>
<dbReference type="Proteomes" id="UP000501452">
    <property type="component" value="Chromosome"/>
</dbReference>
<reference evidence="2 3" key="1">
    <citation type="submission" date="2019-10" db="EMBL/GenBank/DDBJ databases">
        <title>Rubrobacter sp nov SCSIO 52090 isolated from a deep-sea sediment in the South China Sea.</title>
        <authorList>
            <person name="Chen R.W."/>
        </authorList>
    </citation>
    <scope>NUCLEOTIDE SEQUENCE [LARGE SCALE GENOMIC DNA]</scope>
    <source>
        <strain evidence="2 3">SCSIO 52909</strain>
    </source>
</reference>
<dbReference type="NCBIfam" id="TIGR01167">
    <property type="entry name" value="LPXTG_anchor"/>
    <property type="match status" value="1"/>
</dbReference>
<dbReference type="EMBL" id="CP045119">
    <property type="protein sequence ID" value="QIN85006.1"/>
    <property type="molecule type" value="Genomic_DNA"/>
</dbReference>
<accession>A0A6G8QET2</accession>
<name>A0A6G8QET2_9ACTN</name>
<keyword evidence="1" id="KW-0732">Signal</keyword>
<gene>
    <name evidence="2" type="ORF">GBA63_03035</name>
</gene>
<evidence type="ECO:0000256" key="1">
    <source>
        <dbReference type="SAM" id="SignalP"/>
    </source>
</evidence>
<organism evidence="2 3">
    <name type="scientific">Rubrobacter tropicus</name>
    <dbReference type="NCBI Taxonomy" id="2653851"/>
    <lineage>
        <taxon>Bacteria</taxon>
        <taxon>Bacillati</taxon>
        <taxon>Actinomycetota</taxon>
        <taxon>Rubrobacteria</taxon>
        <taxon>Rubrobacterales</taxon>
        <taxon>Rubrobacteraceae</taxon>
        <taxon>Rubrobacter</taxon>
    </lineage>
</organism>
<sequence length="163" mass="15426">MLLAAMLAMVLAAAAPALAQDAVAVDEGTATGGDVQYVDCSQVQELTVNQGQYGDAVAAADDESAAVAGIAQELGITQQQVNACLGEVGAVAGGDINVDGSAAADEGSASAAADEGSASAAAEGSASAAAEGELPETGGASLLALGAGALLVAGGLLARRIVR</sequence>
<keyword evidence="3" id="KW-1185">Reference proteome</keyword>
<dbReference type="AlphaFoldDB" id="A0A6G8QET2"/>
<evidence type="ECO:0000313" key="2">
    <source>
        <dbReference type="EMBL" id="QIN85006.1"/>
    </source>
</evidence>
<dbReference type="KEGG" id="rub:GBA63_03035"/>
<evidence type="ECO:0000313" key="3">
    <source>
        <dbReference type="Proteomes" id="UP000501452"/>
    </source>
</evidence>
<feature type="chain" id="PRO_5038732249" evidence="1">
    <location>
        <begin position="20"/>
        <end position="163"/>
    </location>
</feature>
<proteinExistence type="predicted"/>